<name>A0AAV1KBW1_9NEOP</name>
<accession>A0AAV1KBW1</accession>
<proteinExistence type="predicted"/>
<protein>
    <submittedName>
        <fullName evidence="1">Uncharacterized protein</fullName>
    </submittedName>
</protein>
<dbReference type="Proteomes" id="UP001314205">
    <property type="component" value="Unassembled WGS sequence"/>
</dbReference>
<dbReference type="EMBL" id="CAVLGL010000002">
    <property type="protein sequence ID" value="CAK1579582.1"/>
    <property type="molecule type" value="Genomic_DNA"/>
</dbReference>
<dbReference type="AlphaFoldDB" id="A0AAV1KBW1"/>
<evidence type="ECO:0000313" key="2">
    <source>
        <dbReference type="Proteomes" id="UP001314205"/>
    </source>
</evidence>
<evidence type="ECO:0000313" key="1">
    <source>
        <dbReference type="EMBL" id="CAK1579582.1"/>
    </source>
</evidence>
<keyword evidence="2" id="KW-1185">Reference proteome</keyword>
<reference evidence="1 2" key="1">
    <citation type="submission" date="2023-11" db="EMBL/GenBank/DDBJ databases">
        <authorList>
            <person name="Hedman E."/>
            <person name="Englund M."/>
            <person name="Stromberg M."/>
            <person name="Nyberg Akerstrom W."/>
            <person name="Nylinder S."/>
            <person name="Jareborg N."/>
            <person name="Kallberg Y."/>
            <person name="Kronander E."/>
        </authorList>
    </citation>
    <scope>NUCLEOTIDE SEQUENCE [LARGE SCALE GENOMIC DNA]</scope>
</reference>
<comment type="caution">
    <text evidence="1">The sequence shown here is derived from an EMBL/GenBank/DDBJ whole genome shotgun (WGS) entry which is preliminary data.</text>
</comment>
<sequence>MIFSRIYSFIAGNTELSVARKMVDRKQASTHKPISQQKLQQQLNRARRILALVPKYEARSDVGSRDDSADELYKYIPPTLSDSSSPPPSLPSSLLDLNLLSDSNKEIDEMTHNSPALQLYSSPASDTCASPSILSPRQSSSILLLHAAEISLPKPGCFGHCI</sequence>
<organism evidence="1 2">
    <name type="scientific">Parnassius mnemosyne</name>
    <name type="common">clouded apollo</name>
    <dbReference type="NCBI Taxonomy" id="213953"/>
    <lineage>
        <taxon>Eukaryota</taxon>
        <taxon>Metazoa</taxon>
        <taxon>Ecdysozoa</taxon>
        <taxon>Arthropoda</taxon>
        <taxon>Hexapoda</taxon>
        <taxon>Insecta</taxon>
        <taxon>Pterygota</taxon>
        <taxon>Neoptera</taxon>
        <taxon>Endopterygota</taxon>
        <taxon>Lepidoptera</taxon>
        <taxon>Glossata</taxon>
        <taxon>Ditrysia</taxon>
        <taxon>Papilionoidea</taxon>
        <taxon>Papilionidae</taxon>
        <taxon>Parnassiinae</taxon>
        <taxon>Parnassini</taxon>
        <taxon>Parnassius</taxon>
        <taxon>Driopa</taxon>
    </lineage>
</organism>
<gene>
    <name evidence="1" type="ORF">PARMNEM_LOCUS1503</name>
</gene>